<dbReference type="SUPFAM" id="SSF53474">
    <property type="entry name" value="alpha/beta-Hydrolases"/>
    <property type="match status" value="1"/>
</dbReference>
<dbReference type="OrthoDB" id="7170026at2"/>
<protein>
    <recommendedName>
        <fullName evidence="3">Alpha/beta hydrolase</fullName>
    </recommendedName>
</protein>
<proteinExistence type="predicted"/>
<name>A0A2N9LTP8_9BACT</name>
<dbReference type="Proteomes" id="UP000239735">
    <property type="component" value="Unassembled WGS sequence"/>
</dbReference>
<evidence type="ECO:0000313" key="1">
    <source>
        <dbReference type="EMBL" id="SPE26589.1"/>
    </source>
</evidence>
<sequence length="290" mass="30544">MTQFLDVRIQPVGGELARQVAVCQGTSLANYTGMIMGDLLNAIQGRHVLIATHGFNVNRENGIASLSNWGSLLQLGPGGAFVGFLWPGDSVWAHGLDYPGEARVADDAGALVGPFIDTCFAGAASVSFASHSLGARVVLATINNMKMPVRRLTLMAGAIDDDCLNSEFQKAAQKIGTISVLASMKDTVLSHLFPLGNFVAGILTQGHPWWHAAIGHCGPVQSLPANFASPFMIPDAWNFDHGNYLQINAPPVPKLALPVDAPPQGSAAPAGGVAGWQEAFTAGFESSRFR</sequence>
<evidence type="ECO:0008006" key="3">
    <source>
        <dbReference type="Google" id="ProtNLM"/>
    </source>
</evidence>
<dbReference type="AlphaFoldDB" id="A0A2N9LTP8"/>
<dbReference type="Pfam" id="PF05990">
    <property type="entry name" value="DUF900"/>
    <property type="match status" value="1"/>
</dbReference>
<reference evidence="2" key="1">
    <citation type="submission" date="2018-02" db="EMBL/GenBank/DDBJ databases">
        <authorList>
            <person name="Hausmann B."/>
        </authorList>
    </citation>
    <scope>NUCLEOTIDE SEQUENCE [LARGE SCALE GENOMIC DNA]</scope>
    <source>
        <strain evidence="2">Peat soil MAG SbA5</strain>
    </source>
</reference>
<dbReference type="InterPro" id="IPR029058">
    <property type="entry name" value="AB_hydrolase_fold"/>
</dbReference>
<gene>
    <name evidence="1" type="ORF">SBA5_550012</name>
</gene>
<evidence type="ECO:0000313" key="2">
    <source>
        <dbReference type="Proteomes" id="UP000239735"/>
    </source>
</evidence>
<organism evidence="1 2">
    <name type="scientific">Candidatus Sulfuritelmatomonas gaucii</name>
    <dbReference type="NCBI Taxonomy" id="2043161"/>
    <lineage>
        <taxon>Bacteria</taxon>
        <taxon>Pseudomonadati</taxon>
        <taxon>Acidobacteriota</taxon>
        <taxon>Terriglobia</taxon>
        <taxon>Terriglobales</taxon>
        <taxon>Acidobacteriaceae</taxon>
        <taxon>Candidatus Sulfuritelmatomonas</taxon>
    </lineage>
</organism>
<accession>A0A2N9LTP8</accession>
<dbReference type="InterPro" id="IPR010297">
    <property type="entry name" value="DUF900_hydrolase"/>
</dbReference>
<dbReference type="EMBL" id="OKRB01000114">
    <property type="protein sequence ID" value="SPE26589.1"/>
    <property type="molecule type" value="Genomic_DNA"/>
</dbReference>